<feature type="compositionally biased region" description="Acidic residues" evidence="1">
    <location>
        <begin position="107"/>
        <end position="126"/>
    </location>
</feature>
<gene>
    <name evidence="2" type="ORF">H8D96_14930</name>
</gene>
<comment type="caution">
    <text evidence="2">The sequence shown here is derived from an EMBL/GenBank/DDBJ whole genome shotgun (WGS) entry which is preliminary data.</text>
</comment>
<proteinExistence type="predicted"/>
<dbReference type="Proteomes" id="UP000605201">
    <property type="component" value="Unassembled WGS sequence"/>
</dbReference>
<evidence type="ECO:0000313" key="2">
    <source>
        <dbReference type="EMBL" id="MBC8433201.1"/>
    </source>
</evidence>
<organism evidence="2 3">
    <name type="scientific">Candidatus Desulfatibia vada</name>
    <dbReference type="NCBI Taxonomy" id="2841696"/>
    <lineage>
        <taxon>Bacteria</taxon>
        <taxon>Pseudomonadati</taxon>
        <taxon>Thermodesulfobacteriota</taxon>
        <taxon>Desulfobacteria</taxon>
        <taxon>Desulfobacterales</taxon>
        <taxon>Desulfobacterales incertae sedis</taxon>
        <taxon>Candidatus Desulfatibia</taxon>
    </lineage>
</organism>
<name>A0A8J6NSY2_9BACT</name>
<dbReference type="EMBL" id="JACNIG010000281">
    <property type="protein sequence ID" value="MBC8433201.1"/>
    <property type="molecule type" value="Genomic_DNA"/>
</dbReference>
<dbReference type="AlphaFoldDB" id="A0A8J6NSY2"/>
<evidence type="ECO:0000313" key="3">
    <source>
        <dbReference type="Proteomes" id="UP000605201"/>
    </source>
</evidence>
<evidence type="ECO:0000256" key="1">
    <source>
        <dbReference type="SAM" id="MobiDB-lite"/>
    </source>
</evidence>
<reference evidence="2 3" key="1">
    <citation type="submission" date="2020-08" db="EMBL/GenBank/DDBJ databases">
        <title>Bridging the membrane lipid divide: bacteria of the FCB group superphylum have the potential to synthesize archaeal ether lipids.</title>
        <authorList>
            <person name="Villanueva L."/>
            <person name="Von Meijenfeldt F.A.B."/>
            <person name="Westbye A.B."/>
            <person name="Yadav S."/>
            <person name="Hopmans E.C."/>
            <person name="Dutilh B.E."/>
            <person name="Sinninghe Damste J.S."/>
        </authorList>
    </citation>
    <scope>NUCLEOTIDE SEQUENCE [LARGE SCALE GENOMIC DNA]</scope>
    <source>
        <strain evidence="2">NIOZ-UU17</strain>
    </source>
</reference>
<protein>
    <submittedName>
        <fullName evidence="2">Uncharacterized protein</fullName>
    </submittedName>
</protein>
<accession>A0A8J6NSY2</accession>
<feature type="region of interest" description="Disordered" evidence="1">
    <location>
        <begin position="96"/>
        <end position="126"/>
    </location>
</feature>
<sequence>MRQKYVILKNNEKNELIIQEFAELNKDAFTLTCEETFHGKLVESAINKGSQALIATLRTKHMYPTGICAVKIAEEVINLYKSKDADSTELYFDDKEFLPKGRGAPEPLDDSESESVEIDELLDDDVSESIDDDEIDDIIIPIKVADSDAADADNGL</sequence>